<feature type="region of interest" description="Disordered" evidence="1">
    <location>
        <begin position="1"/>
        <end position="22"/>
    </location>
</feature>
<name>A0A6C0KLY4_9ZZZZ</name>
<protein>
    <submittedName>
        <fullName evidence="3">Uncharacterized protein</fullName>
    </submittedName>
</protein>
<feature type="transmembrane region" description="Helical" evidence="2">
    <location>
        <begin position="68"/>
        <end position="86"/>
    </location>
</feature>
<feature type="compositionally biased region" description="Polar residues" evidence="1">
    <location>
        <begin position="1"/>
        <end position="11"/>
    </location>
</feature>
<evidence type="ECO:0000256" key="2">
    <source>
        <dbReference type="SAM" id="Phobius"/>
    </source>
</evidence>
<accession>A0A6C0KLY4</accession>
<dbReference type="EMBL" id="MN740936">
    <property type="protein sequence ID" value="QHU18639.1"/>
    <property type="molecule type" value="Genomic_DNA"/>
</dbReference>
<reference evidence="3" key="1">
    <citation type="journal article" date="2020" name="Nature">
        <title>Giant virus diversity and host interactions through global metagenomics.</title>
        <authorList>
            <person name="Schulz F."/>
            <person name="Roux S."/>
            <person name="Paez-Espino D."/>
            <person name="Jungbluth S."/>
            <person name="Walsh D.A."/>
            <person name="Denef V.J."/>
            <person name="McMahon K.D."/>
            <person name="Konstantinidis K.T."/>
            <person name="Eloe-Fadrosh E.A."/>
            <person name="Kyrpides N.C."/>
            <person name="Woyke T."/>
        </authorList>
    </citation>
    <scope>NUCLEOTIDE SEQUENCE</scope>
    <source>
        <strain evidence="3">GVMAG-S-3300013006-158</strain>
    </source>
</reference>
<evidence type="ECO:0000256" key="1">
    <source>
        <dbReference type="SAM" id="MobiDB-lite"/>
    </source>
</evidence>
<organism evidence="3">
    <name type="scientific">viral metagenome</name>
    <dbReference type="NCBI Taxonomy" id="1070528"/>
    <lineage>
        <taxon>unclassified sequences</taxon>
        <taxon>metagenomes</taxon>
        <taxon>organismal metagenomes</taxon>
    </lineage>
</organism>
<keyword evidence="2" id="KW-0472">Membrane</keyword>
<keyword evidence="2" id="KW-1133">Transmembrane helix</keyword>
<keyword evidence="2" id="KW-0812">Transmembrane</keyword>
<sequence length="88" mass="9314">MQNNLSGNQISPLPIGPGGNNSIKTQLNDLNAKLTMMSAQSVENAKFDPPAPKPATKPMIVEKFCSHSVPSTLAVVGILVFAYGIFSK</sequence>
<dbReference type="AlphaFoldDB" id="A0A6C0KLY4"/>
<evidence type="ECO:0000313" key="3">
    <source>
        <dbReference type="EMBL" id="QHU18639.1"/>
    </source>
</evidence>
<proteinExistence type="predicted"/>